<dbReference type="InterPro" id="IPR008979">
    <property type="entry name" value="Galactose-bd-like_sf"/>
</dbReference>
<protein>
    <submittedName>
        <fullName evidence="3">Unannotated protein</fullName>
    </submittedName>
</protein>
<proteinExistence type="predicted"/>
<dbReference type="SUPFAM" id="SSF49785">
    <property type="entry name" value="Galactose-binding domain-like"/>
    <property type="match status" value="1"/>
</dbReference>
<dbReference type="InterPro" id="IPR029058">
    <property type="entry name" value="AB_hydrolase_fold"/>
</dbReference>
<accession>A0A6J6PHE1</accession>
<dbReference type="GO" id="GO:0008239">
    <property type="term" value="F:dipeptidyl-peptidase activity"/>
    <property type="evidence" value="ECO:0007669"/>
    <property type="project" value="InterPro"/>
</dbReference>
<dbReference type="Gene3D" id="2.60.120.260">
    <property type="entry name" value="Galactose-binding domain-like"/>
    <property type="match status" value="1"/>
</dbReference>
<dbReference type="SMART" id="SM00939">
    <property type="entry name" value="PepX_C"/>
    <property type="match status" value="1"/>
</dbReference>
<dbReference type="Pfam" id="PF08530">
    <property type="entry name" value="PepX_C"/>
    <property type="match status" value="1"/>
</dbReference>
<feature type="domain" description="Xaa-Pro dipeptidyl-peptidase C-terminal" evidence="2">
    <location>
        <begin position="314"/>
        <end position="550"/>
    </location>
</feature>
<dbReference type="NCBIfam" id="TIGR00976">
    <property type="entry name" value="CocE_NonD"/>
    <property type="match status" value="1"/>
</dbReference>
<organism evidence="3">
    <name type="scientific">freshwater metagenome</name>
    <dbReference type="NCBI Taxonomy" id="449393"/>
    <lineage>
        <taxon>unclassified sequences</taxon>
        <taxon>metagenomes</taxon>
        <taxon>ecological metagenomes</taxon>
    </lineage>
</organism>
<dbReference type="EMBL" id="CAEZXR010000057">
    <property type="protein sequence ID" value="CAB4695838.1"/>
    <property type="molecule type" value="Genomic_DNA"/>
</dbReference>
<dbReference type="AlphaFoldDB" id="A0A6J6PHE1"/>
<dbReference type="InterPro" id="IPR013736">
    <property type="entry name" value="Xaa-Pro_dipept_C"/>
</dbReference>
<dbReference type="Gene3D" id="3.40.50.1820">
    <property type="entry name" value="alpha/beta hydrolase"/>
    <property type="match status" value="1"/>
</dbReference>
<evidence type="ECO:0000256" key="1">
    <source>
        <dbReference type="ARBA" id="ARBA00022801"/>
    </source>
</evidence>
<reference evidence="3" key="1">
    <citation type="submission" date="2020-05" db="EMBL/GenBank/DDBJ databases">
        <authorList>
            <person name="Chiriac C."/>
            <person name="Salcher M."/>
            <person name="Ghai R."/>
            <person name="Kavagutti S V."/>
        </authorList>
    </citation>
    <scope>NUCLEOTIDE SEQUENCE</scope>
</reference>
<dbReference type="Gene3D" id="1.10.3020.10">
    <property type="entry name" value="alpha-amino acid ester hydrolase ( Helical cap domain)"/>
    <property type="match status" value="1"/>
</dbReference>
<keyword evidence="1" id="KW-0378">Hydrolase</keyword>
<sequence>MTRRSARKARRWGFAPATHTYTLDQGVRIPMRDGVELAATHWVPQPIDSSIDGANEGPAPLVLMRTPYGRRIQPDEAMMLAERGYQVLVVSCRGTFDSGGERALFLQEPADGQDTLAWIEQQPWFPGRAVTAGGSYVGMTQWAIASDPPAWLRGHAMSVTTSEIRDGVLYPEGVFALETALTWMWALEMQERAEWRKWVGFLFMVRRDLRRSAAELPLRGAGRRLMGYELPDLTTWIDSEDPSADYWTHLGDFGRTREGMRPIAMTSGWFDLFHTAQLRDVARLQEAGVPFRLEIGPWHHGSVGLHQATLHLWYDFLERQLKPAQPVDDLGDDLPIRAHVGGTSDVVGLATWPPPSTEYACFPGSAGRLGETPSTELVVTYDFDPADPTPAAGGRTLNILRAGSKSQRRRESRDDVLVFTAPARTTPLTVIGAPSLRLRVRPSHDEVDYVATLCDVDARGRSRNVTDGVVRLTGASAVRDADGWLDLEIPLAGTAHRFEPGHAVRLQVSSGAHPIVPVNTGTGDALATAQRLVISRHEVAVGDGTWLSLPVHTPDPVRA</sequence>
<dbReference type="Pfam" id="PF02129">
    <property type="entry name" value="Peptidase_S15"/>
    <property type="match status" value="1"/>
</dbReference>
<dbReference type="InterPro" id="IPR000383">
    <property type="entry name" value="Xaa-Pro-like_dom"/>
</dbReference>
<name>A0A6J6PHE1_9ZZZZ</name>
<dbReference type="SUPFAM" id="SSF53474">
    <property type="entry name" value="alpha/beta-Hydrolases"/>
    <property type="match status" value="1"/>
</dbReference>
<evidence type="ECO:0000259" key="2">
    <source>
        <dbReference type="SMART" id="SM00939"/>
    </source>
</evidence>
<gene>
    <name evidence="3" type="ORF">UFOPK2579_00670</name>
</gene>
<evidence type="ECO:0000313" key="3">
    <source>
        <dbReference type="EMBL" id="CAB4695838.1"/>
    </source>
</evidence>
<dbReference type="InterPro" id="IPR005674">
    <property type="entry name" value="CocE/Ser_esterase"/>
</dbReference>